<keyword evidence="1" id="KW-0472">Membrane</keyword>
<organism evidence="3 4">
    <name type="scientific">Modicisalibacter muralis</name>
    <dbReference type="NCBI Taxonomy" id="119000"/>
    <lineage>
        <taxon>Bacteria</taxon>
        <taxon>Pseudomonadati</taxon>
        <taxon>Pseudomonadota</taxon>
        <taxon>Gammaproteobacteria</taxon>
        <taxon>Oceanospirillales</taxon>
        <taxon>Halomonadaceae</taxon>
        <taxon>Modicisalibacter</taxon>
    </lineage>
</organism>
<proteinExistence type="predicted"/>
<dbReference type="Proteomes" id="UP000198654">
    <property type="component" value="Unassembled WGS sequence"/>
</dbReference>
<dbReference type="RefSeq" id="WP_089726600.1">
    <property type="nucleotide sequence ID" value="NZ_FNGI01000002.1"/>
</dbReference>
<keyword evidence="1" id="KW-1133">Transmembrane helix</keyword>
<dbReference type="STRING" id="119000.SAMN05661010_01254"/>
<dbReference type="OrthoDB" id="6174504at2"/>
<feature type="domain" description="DUF1468" evidence="2">
    <location>
        <begin position="7"/>
        <end position="146"/>
    </location>
</feature>
<feature type="transmembrane region" description="Helical" evidence="1">
    <location>
        <begin position="38"/>
        <end position="56"/>
    </location>
</feature>
<sequence length="156" mass="16978">MRINDLLLGVVMALLGAITIWASRDFPSLPRQPYGAGTFPTLIGALLVVFGGIMALRGWRRRGALFAWQGEVGPKRVLFCIAMVIAAVVAYIELTPILGFPVVSLVLLTLMIDWLTSHRWVLATSVAVIATALVWLAFAKLLHVPLALGVLEKVVY</sequence>
<evidence type="ECO:0000259" key="2">
    <source>
        <dbReference type="Pfam" id="PF07331"/>
    </source>
</evidence>
<keyword evidence="1" id="KW-0812">Transmembrane</keyword>
<evidence type="ECO:0000256" key="1">
    <source>
        <dbReference type="SAM" id="Phobius"/>
    </source>
</evidence>
<dbReference type="InterPro" id="IPR009936">
    <property type="entry name" value="DUF1468"/>
</dbReference>
<dbReference type="EMBL" id="FNGI01000002">
    <property type="protein sequence ID" value="SDL26315.1"/>
    <property type="molecule type" value="Genomic_DNA"/>
</dbReference>
<name>A0A1G9IMJ6_9GAMM</name>
<evidence type="ECO:0000313" key="4">
    <source>
        <dbReference type="Proteomes" id="UP000198654"/>
    </source>
</evidence>
<reference evidence="3 4" key="1">
    <citation type="submission" date="2016-10" db="EMBL/GenBank/DDBJ databases">
        <authorList>
            <person name="de Groot N.N."/>
        </authorList>
    </citation>
    <scope>NUCLEOTIDE SEQUENCE [LARGE SCALE GENOMIC DNA]</scope>
    <source>
        <strain evidence="3 4">DSM 14789</strain>
    </source>
</reference>
<dbReference type="Pfam" id="PF07331">
    <property type="entry name" value="TctB"/>
    <property type="match status" value="1"/>
</dbReference>
<protein>
    <submittedName>
        <fullName evidence="3">Tripartite tricarboxylate transporter TctB family protein</fullName>
    </submittedName>
</protein>
<keyword evidence="4" id="KW-1185">Reference proteome</keyword>
<evidence type="ECO:0000313" key="3">
    <source>
        <dbReference type="EMBL" id="SDL26315.1"/>
    </source>
</evidence>
<gene>
    <name evidence="3" type="ORF">SAMN05661010_01254</name>
</gene>
<accession>A0A1G9IMJ6</accession>
<feature type="transmembrane region" description="Helical" evidence="1">
    <location>
        <begin position="120"/>
        <end position="138"/>
    </location>
</feature>
<feature type="transmembrane region" description="Helical" evidence="1">
    <location>
        <begin position="77"/>
        <end position="100"/>
    </location>
</feature>
<dbReference type="AlphaFoldDB" id="A0A1G9IMJ6"/>